<keyword evidence="3" id="KW-1185">Reference proteome</keyword>
<dbReference type="EMBL" id="DS995794">
    <property type="protein sequence ID" value="EGE09092.1"/>
    <property type="molecule type" value="Genomic_DNA"/>
</dbReference>
<protein>
    <submittedName>
        <fullName evidence="2">Uncharacterized protein</fullName>
    </submittedName>
</protein>
<accession>F2Q4M4</accession>
<reference evidence="3" key="1">
    <citation type="journal article" date="2012" name="MBio">
        <title>Comparative genome analysis of Trichophyton rubrum and related dermatophytes reveals candidate genes involved in infection.</title>
        <authorList>
            <person name="Martinez D.A."/>
            <person name="Oliver B.G."/>
            <person name="Graeser Y."/>
            <person name="Goldberg J.M."/>
            <person name="Li W."/>
            <person name="Martinez-Rossi N.M."/>
            <person name="Monod M."/>
            <person name="Shelest E."/>
            <person name="Barton R.C."/>
            <person name="Birch E."/>
            <person name="Brakhage A.A."/>
            <person name="Chen Z."/>
            <person name="Gurr S.J."/>
            <person name="Heiman D."/>
            <person name="Heitman J."/>
            <person name="Kosti I."/>
            <person name="Rossi A."/>
            <person name="Saif S."/>
            <person name="Samalova M."/>
            <person name="Saunders C.W."/>
            <person name="Shea T."/>
            <person name="Summerbell R.C."/>
            <person name="Xu J."/>
            <person name="Young S."/>
            <person name="Zeng Q."/>
            <person name="Birren B.W."/>
            <person name="Cuomo C.A."/>
            <person name="White T.C."/>
        </authorList>
    </citation>
    <scope>NUCLEOTIDE SEQUENCE [LARGE SCALE GENOMIC DNA]</scope>
    <source>
        <strain evidence="3">ATCC MYA-4606 / CBS 127.97</strain>
    </source>
</reference>
<feature type="region of interest" description="Disordered" evidence="1">
    <location>
        <begin position="156"/>
        <end position="181"/>
    </location>
</feature>
<evidence type="ECO:0000256" key="1">
    <source>
        <dbReference type="SAM" id="MobiDB-lite"/>
    </source>
</evidence>
<name>F2Q4M4_TRIEC</name>
<dbReference type="Proteomes" id="UP000009169">
    <property type="component" value="Unassembled WGS sequence"/>
</dbReference>
<organism evidence="2 3">
    <name type="scientific">Trichophyton equinum (strain ATCC MYA-4606 / CBS 127.97)</name>
    <name type="common">Horse ringworm fungus</name>
    <dbReference type="NCBI Taxonomy" id="559882"/>
    <lineage>
        <taxon>Eukaryota</taxon>
        <taxon>Fungi</taxon>
        <taxon>Dikarya</taxon>
        <taxon>Ascomycota</taxon>
        <taxon>Pezizomycotina</taxon>
        <taxon>Eurotiomycetes</taxon>
        <taxon>Eurotiomycetidae</taxon>
        <taxon>Onygenales</taxon>
        <taxon>Arthrodermataceae</taxon>
        <taxon>Trichophyton</taxon>
    </lineage>
</organism>
<dbReference type="VEuPathDB" id="FungiDB:TEQG_08158"/>
<gene>
    <name evidence="2" type="ORF">TEQG_08158</name>
</gene>
<dbReference type="AlphaFoldDB" id="F2Q4M4"/>
<evidence type="ECO:0000313" key="3">
    <source>
        <dbReference type="Proteomes" id="UP000009169"/>
    </source>
</evidence>
<sequence length="225" mass="25106">MDALPPGSLSLPDPRPLSGFGYPARRAEIQSQRVNGSTSGERVMSISDILYSMIAVEQFSFPRDSLLAGEIKEVLNVALSRNLGGACRYLCYLMQEAKLNVTSPSTRNQSTCLPVETGKVYTYTHLKGLYHRCRPLLLPYQIARLCSSDIAYTSTRISPSPTSRNRETRVKPPPPPRALHDTAKRAGIMVHNHMAKERCFHPQKPWHSTKIGVDCYGMARRHGNP</sequence>
<evidence type="ECO:0000313" key="2">
    <source>
        <dbReference type="EMBL" id="EGE09092.1"/>
    </source>
</evidence>
<proteinExistence type="predicted"/>
<dbReference type="HOGENOM" id="CLU_1230684_0_0_1"/>